<sequence length="1033" mass="116576">MYYCWGDNSSGQLGIPAVPRAKARAVRCRRGASLGNQTLLQAACGERHSLLLLSDGTVWSCGNNSCGQLGRKRCQKHGRPAQIQALETQDIVSVSCGKEHSLAICKEGRVFSWGSGSDGQLGIREFKKLSSIPKKIDELSSFKIIQVSCGHYHSIALAQDGRVFSWGKNNHGQLGLGENVPSQASPQWVKSLDGIPLAQVAAGGAHSFALSFSGTSYGWGRNNAGQLALSGKKESAEQISKPFSIGELKRLQVTYISCGDEHTAVLTQDGKVFTFGSNDSGQLGRQLISGMKGPQVVDSAVSFSQIACGSYHTLAYSCTTGQVISFGCGSQRDPIGPLQPGDAVQNFNISNLISSNDFTDFQVKDIFAGANANFVTTLQAKDTSSSGATGRSPQQISQINQSLIRKWTMAKFGSEECEESRREICEIFSSPACLTASFLMKRTGNTNPNDVDLQKVRDTFEELTQTPWIKYLITARLSCFLLKALNLDSPHKDALSIFLLLPECPIMQNPKNWKCLVVPFAEALCKMTDRSSRVLEECWASLEESSFKSLIQMVKRSIYCQMNSWTESVQDHCTMKTLLRVLKRLHRVNEMTKCKVPESEFHINELSTWLDFLEDLRRFFYFKILSALSVEANNPVIFTHFPFVFDFPSKVNILNVYSRAIWKAEEKATFYQYLTNFVQNKTNEPITPPKLCLKVRRSHLIEDALRQLSQVVDKDFKKELLVEFIGEIGLDFGGVRKEFFYYMFKEMIQPEYGMFVYSETSSLMWFPTNPILKKKNYFLFGILCGLSIASGNVVHLPFPLALFKKLLDKKPSLEDLQELTPEMGNNLQLLLDDNDNEEEFSLCFSIYWDKEDVNLIPNGSTIHVDKSNKEDFVSRCIDYIFNTSVKKIYEEFQMGFYKVCKKEIINFFKPEELKAVTIGNLDYDWKTFEKNSKYCQGYHRSHSTIVMFWDAFHRLPLEEKKKFLLFLTGSDRFNPEGISNPGIEFAYLETLKEEDLPQASTCFNILYLPQYSTMERMEKALQTVIKNNSGFAN</sequence>
<dbReference type="PANTHER" id="PTHR45622">
    <property type="entry name" value="UBIQUITIN-PROTEIN LIGASE E3A-RELATED"/>
    <property type="match status" value="1"/>
</dbReference>
<dbReference type="InterPro" id="IPR009091">
    <property type="entry name" value="RCC1/BLIP-II"/>
</dbReference>
<dbReference type="eggNOG" id="KOG0941">
    <property type="taxonomic scope" value="Eukaryota"/>
</dbReference>
<dbReference type="InParanoid" id="F6QU60"/>
<dbReference type="Pfam" id="PF25390">
    <property type="entry name" value="WD40_RLD"/>
    <property type="match status" value="1"/>
</dbReference>
<dbReference type="Gene3D" id="3.90.1750.10">
    <property type="entry name" value="Hect, E3 ligase catalytic domains"/>
    <property type="match status" value="1"/>
</dbReference>
<feature type="active site" description="Glycyl thioester intermediate" evidence="4">
    <location>
        <position position="1002"/>
    </location>
</feature>
<keyword evidence="3 4" id="KW-0833">Ubl conjugation pathway</keyword>
<dbReference type="PROSITE" id="PS50237">
    <property type="entry name" value="HECT"/>
    <property type="match status" value="1"/>
</dbReference>
<dbReference type="AlphaFoldDB" id="F6QU60"/>
<feature type="repeat" description="RCC1" evidence="5">
    <location>
        <begin position="1"/>
        <end position="55"/>
    </location>
</feature>
<dbReference type="Bgee" id="ENSMODG00000019236">
    <property type="expression patterns" value="Expressed in liver and 9 other cell types or tissues"/>
</dbReference>
<dbReference type="Proteomes" id="UP000002280">
    <property type="component" value="Chromosome 5"/>
</dbReference>
<feature type="repeat" description="RCC1" evidence="5">
    <location>
        <begin position="56"/>
        <end position="107"/>
    </location>
</feature>
<feature type="repeat" description="RCC1" evidence="5">
    <location>
        <begin position="214"/>
        <end position="269"/>
    </location>
</feature>
<evidence type="ECO:0000256" key="2">
    <source>
        <dbReference type="ARBA" id="ARBA00022737"/>
    </source>
</evidence>
<dbReference type="GO" id="GO:0005829">
    <property type="term" value="C:cytosol"/>
    <property type="evidence" value="ECO:0007669"/>
    <property type="project" value="Ensembl"/>
</dbReference>
<dbReference type="FunFam" id="3.30.2410.10:FF:000003">
    <property type="entry name" value="probable E3 ubiquitin-protein ligase HERC4 isoform X1"/>
    <property type="match status" value="1"/>
</dbReference>
<feature type="domain" description="HECT" evidence="6">
    <location>
        <begin position="712"/>
        <end position="1033"/>
    </location>
</feature>
<dbReference type="Gene3D" id="3.30.2410.10">
    <property type="entry name" value="Hect, E3 ligase catalytic domain"/>
    <property type="match status" value="1"/>
</dbReference>
<evidence type="ECO:0000256" key="1">
    <source>
        <dbReference type="ARBA" id="ARBA00022679"/>
    </source>
</evidence>
<dbReference type="GO" id="GO:0005654">
    <property type="term" value="C:nucleoplasm"/>
    <property type="evidence" value="ECO:0007669"/>
    <property type="project" value="Ensembl"/>
</dbReference>
<dbReference type="KEGG" id="mdo:100024844"/>
<keyword evidence="1" id="KW-0808">Transferase</keyword>
<feature type="repeat" description="RCC1" evidence="5">
    <location>
        <begin position="108"/>
        <end position="160"/>
    </location>
</feature>
<dbReference type="Gene3D" id="2.130.10.30">
    <property type="entry name" value="Regulator of chromosome condensation 1/beta-lactamase-inhibitor protein II"/>
    <property type="match status" value="2"/>
</dbReference>
<dbReference type="GO" id="GO:0006511">
    <property type="term" value="P:ubiquitin-dependent protein catabolic process"/>
    <property type="evidence" value="ECO:0000318"/>
    <property type="project" value="GO_Central"/>
</dbReference>
<dbReference type="InterPro" id="IPR000569">
    <property type="entry name" value="HECT_dom"/>
</dbReference>
<reference evidence="7" key="2">
    <citation type="submission" date="2025-08" db="UniProtKB">
        <authorList>
            <consortium name="Ensembl"/>
        </authorList>
    </citation>
    <scope>IDENTIFICATION</scope>
</reference>
<evidence type="ECO:0000259" key="6">
    <source>
        <dbReference type="PROSITE" id="PS50237"/>
    </source>
</evidence>
<dbReference type="PROSITE" id="PS50012">
    <property type="entry name" value="RCC1_3"/>
    <property type="match status" value="6"/>
</dbReference>
<dbReference type="GO" id="GO:0061630">
    <property type="term" value="F:ubiquitin protein ligase activity"/>
    <property type="evidence" value="ECO:0000318"/>
    <property type="project" value="GO_Central"/>
</dbReference>
<reference evidence="7" key="3">
    <citation type="submission" date="2025-09" db="UniProtKB">
        <authorList>
            <consortium name="Ensembl"/>
        </authorList>
    </citation>
    <scope>IDENTIFICATION</scope>
</reference>
<dbReference type="HOGENOM" id="CLU_002173_5_3_1"/>
<dbReference type="SUPFAM" id="SSF56204">
    <property type="entry name" value="Hect, E3 ligase catalytic domain"/>
    <property type="match status" value="1"/>
</dbReference>
<dbReference type="PANTHER" id="PTHR45622:SF11">
    <property type="entry name" value="E3 UBIQUITIN-PROTEIN LIGASE HERC6-RELATED"/>
    <property type="match status" value="1"/>
</dbReference>
<dbReference type="InterPro" id="IPR051709">
    <property type="entry name" value="Ub-ligase/GTPase-reg"/>
</dbReference>
<dbReference type="InterPro" id="IPR000408">
    <property type="entry name" value="Reg_chr_condens"/>
</dbReference>
<proteinExistence type="predicted"/>
<accession>F6QU60</accession>
<gene>
    <name evidence="7" type="primary">HERC6</name>
</gene>
<dbReference type="OMA" id="NFVTTYQ"/>
<dbReference type="OrthoDB" id="8068875at2759"/>
<dbReference type="PRINTS" id="PR00633">
    <property type="entry name" value="RCCNDNSATION"/>
</dbReference>
<name>F6QU60_MONDO</name>
<dbReference type="FunCoup" id="F6QU60">
    <property type="interactions" value="502"/>
</dbReference>
<dbReference type="PROSITE" id="PS00626">
    <property type="entry name" value="RCC1_2"/>
    <property type="match status" value="4"/>
</dbReference>
<keyword evidence="8" id="KW-1185">Reference proteome</keyword>
<protein>
    <submittedName>
        <fullName evidence="7">HECT and RLD domain containing E3 ubiquitin protein ligase family member 6</fullName>
    </submittedName>
</protein>
<dbReference type="STRING" id="13616.ENSMODP00000024013"/>
<reference evidence="7 8" key="1">
    <citation type="journal article" date="2007" name="Nature">
        <title>Genome of the marsupial Monodelphis domestica reveals innovation in non-coding sequences.</title>
        <authorList>
            <person name="Mikkelsen T.S."/>
            <person name="Wakefield M.J."/>
            <person name="Aken B."/>
            <person name="Amemiya C.T."/>
            <person name="Chang J.L."/>
            <person name="Duke S."/>
            <person name="Garber M."/>
            <person name="Gentles A.J."/>
            <person name="Goodstadt L."/>
            <person name="Heger A."/>
            <person name="Jurka J."/>
            <person name="Kamal M."/>
            <person name="Mauceli E."/>
            <person name="Searle S.M."/>
            <person name="Sharpe T."/>
            <person name="Baker M.L."/>
            <person name="Batzer M.A."/>
            <person name="Benos P.V."/>
            <person name="Belov K."/>
            <person name="Clamp M."/>
            <person name="Cook A."/>
            <person name="Cuff J."/>
            <person name="Das R."/>
            <person name="Davidow L."/>
            <person name="Deakin J.E."/>
            <person name="Fazzari M.J."/>
            <person name="Glass J.L."/>
            <person name="Grabherr M."/>
            <person name="Greally J.M."/>
            <person name="Gu W."/>
            <person name="Hore T.A."/>
            <person name="Huttley G.A."/>
            <person name="Kleber M."/>
            <person name="Jirtle R.L."/>
            <person name="Koina E."/>
            <person name="Lee J.T."/>
            <person name="Mahony S."/>
            <person name="Marra M.A."/>
            <person name="Miller R.D."/>
            <person name="Nicholls R.D."/>
            <person name="Oda M."/>
            <person name="Papenfuss A.T."/>
            <person name="Parra Z.E."/>
            <person name="Pollock D.D."/>
            <person name="Ray D.A."/>
            <person name="Schein J.E."/>
            <person name="Speed T.P."/>
            <person name="Thompson K."/>
            <person name="VandeBerg J.L."/>
            <person name="Wade C.M."/>
            <person name="Walker J.A."/>
            <person name="Waters P.D."/>
            <person name="Webber C."/>
            <person name="Weidman J.R."/>
            <person name="Xie X."/>
            <person name="Zody M.C."/>
            <person name="Baldwin J."/>
            <person name="Abdouelleil A."/>
            <person name="Abdulkadir J."/>
            <person name="Abebe A."/>
            <person name="Abera B."/>
            <person name="Abreu J."/>
            <person name="Acer S.C."/>
            <person name="Aftuck L."/>
            <person name="Alexander A."/>
            <person name="An P."/>
            <person name="Anderson E."/>
            <person name="Anderson S."/>
            <person name="Arachi H."/>
            <person name="Azer M."/>
            <person name="Bachantsang P."/>
            <person name="Barry A."/>
            <person name="Bayul T."/>
            <person name="Berlin A."/>
            <person name="Bessette D."/>
            <person name="Bloom T."/>
            <person name="Bloom T."/>
            <person name="Boguslavskiy L."/>
            <person name="Bonnet C."/>
            <person name="Boukhgalter B."/>
            <person name="Bourzgui I."/>
            <person name="Brown A."/>
            <person name="Cahill P."/>
            <person name="Channer S."/>
            <person name="Cheshatsang Y."/>
            <person name="Chuda L."/>
            <person name="Citroen M."/>
            <person name="Collymore A."/>
            <person name="Cooke P."/>
            <person name="Costello M."/>
            <person name="D'Aco K."/>
            <person name="Daza R."/>
            <person name="De Haan G."/>
            <person name="DeGray S."/>
            <person name="DeMaso C."/>
            <person name="Dhargay N."/>
            <person name="Dooley K."/>
            <person name="Dooley E."/>
            <person name="Doricent M."/>
            <person name="Dorje P."/>
            <person name="Dorjee K."/>
            <person name="Dupes A."/>
            <person name="Elong R."/>
            <person name="Falk J."/>
            <person name="Farina A."/>
            <person name="Faro S."/>
            <person name="Ferguson D."/>
            <person name="Fisher S."/>
            <person name="Foley C.D."/>
            <person name="Franke A."/>
            <person name="Friedrich D."/>
            <person name="Gadbois L."/>
            <person name="Gearin G."/>
            <person name="Gearin C.R."/>
            <person name="Giannoukos G."/>
            <person name="Goode T."/>
            <person name="Graham J."/>
            <person name="Grandbois E."/>
            <person name="Grewal S."/>
            <person name="Gyaltsen K."/>
            <person name="Hafez N."/>
            <person name="Hagos B."/>
            <person name="Hall J."/>
            <person name="Henson C."/>
            <person name="Hollinger A."/>
            <person name="Honan T."/>
            <person name="Huard M.D."/>
            <person name="Hughes L."/>
            <person name="Hurhula B."/>
            <person name="Husby M.E."/>
            <person name="Kamat A."/>
            <person name="Kanga B."/>
            <person name="Kashin S."/>
            <person name="Khazanovich D."/>
            <person name="Kisner P."/>
            <person name="Lance K."/>
            <person name="Lara M."/>
            <person name="Lee W."/>
            <person name="Lennon N."/>
            <person name="Letendre F."/>
            <person name="LeVine R."/>
            <person name="Lipovsky A."/>
            <person name="Liu X."/>
            <person name="Liu J."/>
            <person name="Liu S."/>
            <person name="Lokyitsang T."/>
            <person name="Lokyitsang Y."/>
            <person name="Lubonja R."/>
            <person name="Lui A."/>
            <person name="MacDonald P."/>
            <person name="Magnisalis V."/>
            <person name="Maru K."/>
            <person name="Matthews C."/>
            <person name="McCusker W."/>
            <person name="McDonough S."/>
            <person name="Mehta T."/>
            <person name="Meldrim J."/>
            <person name="Meneus L."/>
            <person name="Mihai O."/>
            <person name="Mihalev A."/>
            <person name="Mihova T."/>
            <person name="Mittelman R."/>
            <person name="Mlenga V."/>
            <person name="Montmayeur A."/>
            <person name="Mulrain L."/>
            <person name="Navidi A."/>
            <person name="Naylor J."/>
            <person name="Negash T."/>
            <person name="Nguyen T."/>
            <person name="Nguyen N."/>
            <person name="Nicol R."/>
            <person name="Norbu C."/>
            <person name="Norbu N."/>
            <person name="Novod N."/>
            <person name="O'Neill B."/>
            <person name="Osman S."/>
            <person name="Markiewicz E."/>
            <person name="Oyono O.L."/>
            <person name="Patti C."/>
            <person name="Phunkhang P."/>
            <person name="Pierre F."/>
            <person name="Priest M."/>
            <person name="Raghuraman S."/>
            <person name="Rege F."/>
            <person name="Reyes R."/>
            <person name="Rise C."/>
            <person name="Rogov P."/>
            <person name="Ross K."/>
            <person name="Ryan E."/>
            <person name="Settipalli S."/>
            <person name="Shea T."/>
            <person name="Sherpa N."/>
            <person name="Shi L."/>
            <person name="Shih D."/>
            <person name="Sparrow T."/>
            <person name="Spaulding J."/>
            <person name="Stalker J."/>
            <person name="Stange-Thomann N."/>
            <person name="Stavropoulos S."/>
            <person name="Stone C."/>
            <person name="Strader C."/>
            <person name="Tesfaye S."/>
            <person name="Thomson T."/>
            <person name="Thoulutsang Y."/>
            <person name="Thoulutsang D."/>
            <person name="Topham K."/>
            <person name="Topping I."/>
            <person name="Tsamla T."/>
            <person name="Vassiliev H."/>
            <person name="Vo A."/>
            <person name="Wangchuk T."/>
            <person name="Wangdi T."/>
            <person name="Weiand M."/>
            <person name="Wilkinson J."/>
            <person name="Wilson A."/>
            <person name="Yadav S."/>
            <person name="Young G."/>
            <person name="Yu Q."/>
            <person name="Zembek L."/>
            <person name="Zhong D."/>
            <person name="Zimmer A."/>
            <person name="Zwirko Z."/>
            <person name="Jaffe D.B."/>
            <person name="Alvarez P."/>
            <person name="Brockman W."/>
            <person name="Butler J."/>
            <person name="Chin C."/>
            <person name="Gnerre S."/>
            <person name="MacCallum I."/>
            <person name="Graves J.A."/>
            <person name="Ponting C.P."/>
            <person name="Breen M."/>
            <person name="Samollow P.B."/>
            <person name="Lander E.S."/>
            <person name="Lindblad-Toh K."/>
        </authorList>
    </citation>
    <scope>NUCLEOTIDE SEQUENCE [LARGE SCALE GENOMIC DNA]</scope>
</reference>
<dbReference type="Pfam" id="PF00632">
    <property type="entry name" value="HECT"/>
    <property type="match status" value="1"/>
</dbReference>
<evidence type="ECO:0000313" key="7">
    <source>
        <dbReference type="Ensembl" id="ENSMODP00000024013.3"/>
    </source>
</evidence>
<evidence type="ECO:0000256" key="3">
    <source>
        <dbReference type="ARBA" id="ARBA00022786"/>
    </source>
</evidence>
<dbReference type="Gene3D" id="3.30.2160.10">
    <property type="entry name" value="Hect, E3 ligase catalytic domain"/>
    <property type="match status" value="1"/>
</dbReference>
<dbReference type="SUPFAM" id="SSF50985">
    <property type="entry name" value="RCC1/BLIP-II"/>
    <property type="match status" value="1"/>
</dbReference>
<feature type="repeat" description="RCC1" evidence="5">
    <location>
        <begin position="161"/>
        <end position="213"/>
    </location>
</feature>
<dbReference type="GeneTree" id="ENSGT00940000162279"/>
<dbReference type="GeneID" id="100024844"/>
<feature type="repeat" description="RCC1" evidence="5">
    <location>
        <begin position="270"/>
        <end position="319"/>
    </location>
</feature>
<keyword evidence="2" id="KW-0677">Repeat</keyword>
<dbReference type="GO" id="GO:0005737">
    <property type="term" value="C:cytoplasm"/>
    <property type="evidence" value="ECO:0000318"/>
    <property type="project" value="GO_Central"/>
</dbReference>
<dbReference type="Ensembl" id="ENSMODT00000024440.4">
    <property type="protein sequence ID" value="ENSMODP00000024013.3"/>
    <property type="gene ID" value="ENSMODG00000019236.4"/>
</dbReference>
<dbReference type="CDD" id="cd00078">
    <property type="entry name" value="HECTc"/>
    <property type="match status" value="1"/>
</dbReference>
<dbReference type="SMART" id="SM00119">
    <property type="entry name" value="HECTc"/>
    <property type="match status" value="1"/>
</dbReference>
<evidence type="ECO:0000256" key="5">
    <source>
        <dbReference type="PROSITE-ProRule" id="PRU00235"/>
    </source>
</evidence>
<dbReference type="InterPro" id="IPR035983">
    <property type="entry name" value="Hect_E3_ubiquitin_ligase"/>
</dbReference>
<organism evidence="7 8">
    <name type="scientific">Monodelphis domestica</name>
    <name type="common">Gray short-tailed opossum</name>
    <dbReference type="NCBI Taxonomy" id="13616"/>
    <lineage>
        <taxon>Eukaryota</taxon>
        <taxon>Metazoa</taxon>
        <taxon>Chordata</taxon>
        <taxon>Craniata</taxon>
        <taxon>Vertebrata</taxon>
        <taxon>Euteleostomi</taxon>
        <taxon>Mammalia</taxon>
        <taxon>Metatheria</taxon>
        <taxon>Didelphimorphia</taxon>
        <taxon>Didelphidae</taxon>
        <taxon>Monodelphis</taxon>
    </lineage>
</organism>
<dbReference type="InterPro" id="IPR058923">
    <property type="entry name" value="RCC1-like_dom"/>
</dbReference>
<evidence type="ECO:0000313" key="8">
    <source>
        <dbReference type="Proteomes" id="UP000002280"/>
    </source>
</evidence>
<dbReference type="GO" id="GO:0016567">
    <property type="term" value="P:protein ubiquitination"/>
    <property type="evidence" value="ECO:0000318"/>
    <property type="project" value="GO_Central"/>
</dbReference>
<evidence type="ECO:0000256" key="4">
    <source>
        <dbReference type="PROSITE-ProRule" id="PRU00104"/>
    </source>
</evidence>